<evidence type="ECO:0008006" key="5">
    <source>
        <dbReference type="Google" id="ProtNLM"/>
    </source>
</evidence>
<name>A0A821WUH1_9NEOP</name>
<evidence type="ECO:0000313" key="3">
    <source>
        <dbReference type="EMBL" id="CAF4930704.1"/>
    </source>
</evidence>
<organism evidence="3 4">
    <name type="scientific">Pieris macdunnoughi</name>
    <dbReference type="NCBI Taxonomy" id="345717"/>
    <lineage>
        <taxon>Eukaryota</taxon>
        <taxon>Metazoa</taxon>
        <taxon>Ecdysozoa</taxon>
        <taxon>Arthropoda</taxon>
        <taxon>Hexapoda</taxon>
        <taxon>Insecta</taxon>
        <taxon>Pterygota</taxon>
        <taxon>Neoptera</taxon>
        <taxon>Endopterygota</taxon>
        <taxon>Lepidoptera</taxon>
        <taxon>Glossata</taxon>
        <taxon>Ditrysia</taxon>
        <taxon>Papilionoidea</taxon>
        <taxon>Pieridae</taxon>
        <taxon>Pierinae</taxon>
        <taxon>Pieris</taxon>
    </lineage>
</organism>
<feature type="compositionally biased region" description="Polar residues" evidence="2">
    <location>
        <begin position="40"/>
        <end position="50"/>
    </location>
</feature>
<proteinExistence type="predicted"/>
<evidence type="ECO:0000256" key="1">
    <source>
        <dbReference type="ARBA" id="ARBA00022786"/>
    </source>
</evidence>
<dbReference type="Pfam" id="PF10471">
    <property type="entry name" value="ANAPC_CDC26"/>
    <property type="match status" value="1"/>
</dbReference>
<keyword evidence="4" id="KW-1185">Reference proteome</keyword>
<reference evidence="3" key="1">
    <citation type="submission" date="2021-02" db="EMBL/GenBank/DDBJ databases">
        <authorList>
            <person name="Steward A R."/>
        </authorList>
    </citation>
    <scope>NUCLEOTIDE SEQUENCE</scope>
</reference>
<comment type="caution">
    <text evidence="3">The sequence shown here is derived from an EMBL/GenBank/DDBJ whole genome shotgun (WGS) entry which is preliminary data.</text>
</comment>
<dbReference type="EMBL" id="CAJOBZ010000062">
    <property type="protein sequence ID" value="CAF4930704.1"/>
    <property type="molecule type" value="Genomic_DNA"/>
</dbReference>
<evidence type="ECO:0000313" key="4">
    <source>
        <dbReference type="Proteomes" id="UP000663880"/>
    </source>
</evidence>
<protein>
    <recommendedName>
        <fullName evidence="5">Cell division cycle protein 26 homolog</fullName>
    </recommendedName>
</protein>
<gene>
    <name evidence="3" type="ORF">PMACD_LOCUS13836</name>
</gene>
<evidence type="ECO:0000256" key="2">
    <source>
        <dbReference type="SAM" id="MobiDB-lite"/>
    </source>
</evidence>
<accession>A0A821WUH1</accession>
<dbReference type="Proteomes" id="UP000663880">
    <property type="component" value="Unassembled WGS sequence"/>
</dbReference>
<feature type="region of interest" description="Disordered" evidence="2">
    <location>
        <begin position="38"/>
        <end position="73"/>
    </location>
</feature>
<dbReference type="InterPro" id="IPR018860">
    <property type="entry name" value="APC_suCDC26"/>
</dbReference>
<dbReference type="GO" id="GO:0005680">
    <property type="term" value="C:anaphase-promoting complex"/>
    <property type="evidence" value="ECO:0007669"/>
    <property type="project" value="InterPro"/>
</dbReference>
<sequence length="73" mass="8517">MIRRPLTEIKLRLEDLQEYENSRREQNHLSIVQELRDESSTIITPTNGGPKTTEEIHNRIGFAPKKKSSESRL</sequence>
<dbReference type="GO" id="GO:0031145">
    <property type="term" value="P:anaphase-promoting complex-dependent catabolic process"/>
    <property type="evidence" value="ECO:0007669"/>
    <property type="project" value="InterPro"/>
</dbReference>
<keyword evidence="1" id="KW-0833">Ubl conjugation pathway</keyword>
<dbReference type="AlphaFoldDB" id="A0A821WUH1"/>
<dbReference type="OrthoDB" id="2422341at2759"/>